<dbReference type="PANTHER" id="PTHR33495">
    <property type="entry name" value="ANTI-SIGMA FACTOR ANTAGONIST TM_1081-RELATED-RELATED"/>
    <property type="match status" value="1"/>
</dbReference>
<dbReference type="PANTHER" id="PTHR33495:SF2">
    <property type="entry name" value="ANTI-SIGMA FACTOR ANTAGONIST TM_1081-RELATED"/>
    <property type="match status" value="1"/>
</dbReference>
<gene>
    <name evidence="4" type="ORF">YM304_37590</name>
</gene>
<dbReference type="InterPro" id="IPR036513">
    <property type="entry name" value="STAS_dom_sf"/>
</dbReference>
<dbReference type="Proteomes" id="UP000011863">
    <property type="component" value="Chromosome"/>
</dbReference>
<evidence type="ECO:0000313" key="4">
    <source>
        <dbReference type="EMBL" id="BAN04073.1"/>
    </source>
</evidence>
<proteinExistence type="inferred from homology"/>
<evidence type="ECO:0000313" key="5">
    <source>
        <dbReference type="Proteomes" id="UP000011863"/>
    </source>
</evidence>
<reference evidence="4 5" key="1">
    <citation type="journal article" date="2013" name="Int. J. Syst. Evol. Microbiol.">
        <title>Ilumatobacter nonamiense sp. nov. and Ilumatobacter coccineum sp. nov., isolated from seashore sand.</title>
        <authorList>
            <person name="Matsumoto A."/>
            <person name="Kasai H."/>
            <person name="Matsuo Y."/>
            <person name="Shizuri Y."/>
            <person name="Ichikawa N."/>
            <person name="Fujita N."/>
            <person name="Omura S."/>
            <person name="Takahashi Y."/>
        </authorList>
    </citation>
    <scope>NUCLEOTIDE SEQUENCE [LARGE SCALE GENOMIC DNA]</scope>
    <source>
        <strain evidence="5">NBRC 103263 / KCTC 29153 / YM16-304</strain>
    </source>
</reference>
<dbReference type="InterPro" id="IPR003658">
    <property type="entry name" value="Anti-sigma_ant"/>
</dbReference>
<comment type="similarity">
    <text evidence="1 2">Belongs to the anti-sigma-factor antagonist family.</text>
</comment>
<dbReference type="NCBIfam" id="TIGR00377">
    <property type="entry name" value="ant_ant_sig"/>
    <property type="match status" value="1"/>
</dbReference>
<dbReference type="KEGG" id="aym:YM304_37590"/>
<dbReference type="SUPFAM" id="SSF52091">
    <property type="entry name" value="SpoIIaa-like"/>
    <property type="match status" value="1"/>
</dbReference>
<dbReference type="RefSeq" id="WP_015443320.1">
    <property type="nucleotide sequence ID" value="NC_020520.1"/>
</dbReference>
<accession>A0A6C7ECM6</accession>
<dbReference type="Gene3D" id="3.30.750.24">
    <property type="entry name" value="STAS domain"/>
    <property type="match status" value="1"/>
</dbReference>
<feature type="domain" description="STAS" evidence="3">
    <location>
        <begin position="18"/>
        <end position="106"/>
    </location>
</feature>
<organism evidence="4 5">
    <name type="scientific">Ilumatobacter coccineus (strain NBRC 103263 / KCTC 29153 / YM16-304)</name>
    <dbReference type="NCBI Taxonomy" id="1313172"/>
    <lineage>
        <taxon>Bacteria</taxon>
        <taxon>Bacillati</taxon>
        <taxon>Actinomycetota</taxon>
        <taxon>Acidimicrobiia</taxon>
        <taxon>Acidimicrobiales</taxon>
        <taxon>Ilumatobacteraceae</taxon>
        <taxon>Ilumatobacter</taxon>
    </lineage>
</organism>
<keyword evidence="5" id="KW-1185">Reference proteome</keyword>
<evidence type="ECO:0000256" key="1">
    <source>
        <dbReference type="ARBA" id="ARBA00009013"/>
    </source>
</evidence>
<evidence type="ECO:0000259" key="3">
    <source>
        <dbReference type="PROSITE" id="PS50801"/>
    </source>
</evidence>
<protein>
    <recommendedName>
        <fullName evidence="2">Anti-sigma factor antagonist</fullName>
    </recommendedName>
</protein>
<dbReference type="GO" id="GO:0043856">
    <property type="term" value="F:anti-sigma factor antagonist activity"/>
    <property type="evidence" value="ECO:0007669"/>
    <property type="project" value="InterPro"/>
</dbReference>
<dbReference type="EMBL" id="AP012057">
    <property type="protein sequence ID" value="BAN04073.1"/>
    <property type="molecule type" value="Genomic_DNA"/>
</dbReference>
<dbReference type="Pfam" id="PF01740">
    <property type="entry name" value="STAS"/>
    <property type="match status" value="1"/>
</dbReference>
<dbReference type="InterPro" id="IPR002645">
    <property type="entry name" value="STAS_dom"/>
</dbReference>
<sequence>MSDPQTRLDVVDDANGGVTVTGDIDAHSAPSLAERLDQFEGDGDRRVNLANVEFMDSSGLRVLIDSHQKATEAGSRLVLVNPGKAVARIIEVSGLSDHLNVEHDDA</sequence>
<dbReference type="CDD" id="cd07043">
    <property type="entry name" value="STAS_anti-anti-sigma_factors"/>
    <property type="match status" value="1"/>
</dbReference>
<name>A0A6C7ECM6_ILUCY</name>
<dbReference type="AlphaFoldDB" id="A0A6C7ECM6"/>
<evidence type="ECO:0000256" key="2">
    <source>
        <dbReference type="RuleBase" id="RU003749"/>
    </source>
</evidence>
<dbReference type="PROSITE" id="PS50801">
    <property type="entry name" value="STAS"/>
    <property type="match status" value="1"/>
</dbReference>